<dbReference type="GO" id="GO:0016282">
    <property type="term" value="C:eukaryotic 43S preinitiation complex"/>
    <property type="evidence" value="ECO:0007669"/>
    <property type="project" value="UniProtKB-UniRule"/>
</dbReference>
<protein>
    <recommendedName>
        <fullName evidence="4">Eukaryotic translation initiation factor 3 subunit J</fullName>
        <shortName evidence="4">eIF3j</shortName>
    </recommendedName>
</protein>
<dbReference type="GO" id="GO:0003743">
    <property type="term" value="F:translation initiation factor activity"/>
    <property type="evidence" value="ECO:0007669"/>
    <property type="project" value="UniProtKB-UniRule"/>
</dbReference>
<comment type="similarity">
    <text evidence="4">Belongs to the eIF-3 subunit J family.</text>
</comment>
<comment type="caution">
    <text evidence="7">The sequence shown here is derived from an EMBL/GenBank/DDBJ whole genome shotgun (WGS) entry which is preliminary data.</text>
</comment>
<evidence type="ECO:0000256" key="2">
    <source>
        <dbReference type="ARBA" id="ARBA00022540"/>
    </source>
</evidence>
<keyword evidence="3 4" id="KW-0648">Protein biosynthesis</keyword>
<keyword evidence="8" id="KW-1185">Reference proteome</keyword>
<feature type="compositionally biased region" description="Acidic residues" evidence="5">
    <location>
        <begin position="1"/>
        <end position="12"/>
    </location>
</feature>
<evidence type="ECO:0000256" key="3">
    <source>
        <dbReference type="ARBA" id="ARBA00022917"/>
    </source>
</evidence>
<dbReference type="Proteomes" id="UP001286313">
    <property type="component" value="Unassembled WGS sequence"/>
</dbReference>
<keyword evidence="2 4" id="KW-0396">Initiation factor</keyword>
<comment type="function">
    <text evidence="4">Component of the eukaryotic translation initiation factor 3 (eIF-3) complex, which is involved in protein synthesis of a specialized repertoire of mRNAs and, together with other initiation factors, stimulates binding of mRNA and methionyl-tRNAi to the 40S ribosome. The eIF-3 complex specifically targets and initiates translation of a subset of mRNAs involved in cell proliferation.</text>
</comment>
<proteinExistence type="inferred from homology"/>
<feature type="compositionally biased region" description="Acidic residues" evidence="5">
    <location>
        <begin position="26"/>
        <end position="44"/>
    </location>
</feature>
<dbReference type="InterPro" id="IPR023194">
    <property type="entry name" value="eIF3-like_dom_sf"/>
</dbReference>
<reference evidence="7" key="1">
    <citation type="submission" date="2023-10" db="EMBL/GenBank/DDBJ databases">
        <title>Genome assemblies of two species of porcelain crab, Petrolisthes cinctipes and Petrolisthes manimaculis (Anomura: Porcellanidae).</title>
        <authorList>
            <person name="Angst P."/>
        </authorList>
    </citation>
    <scope>NUCLEOTIDE SEQUENCE</scope>
    <source>
        <strain evidence="7">PB745_01</strain>
        <tissue evidence="7">Gill</tissue>
    </source>
</reference>
<dbReference type="GO" id="GO:0005852">
    <property type="term" value="C:eukaryotic translation initiation factor 3 complex"/>
    <property type="evidence" value="ECO:0007669"/>
    <property type="project" value="UniProtKB-UniRule"/>
</dbReference>
<dbReference type="Gene3D" id="1.10.246.60">
    <property type="entry name" value="Eukaryotic translation initiation factor 3 like domains"/>
    <property type="match status" value="1"/>
</dbReference>
<evidence type="ECO:0000313" key="8">
    <source>
        <dbReference type="Proteomes" id="UP001286313"/>
    </source>
</evidence>
<feature type="region of interest" description="Disordered" evidence="5">
    <location>
        <begin position="79"/>
        <end position="98"/>
    </location>
</feature>
<comment type="subcellular location">
    <subcellularLocation>
        <location evidence="4">Cytoplasm</location>
    </subcellularLocation>
</comment>
<gene>
    <name evidence="7" type="ORF">Pcinc_004384</name>
    <name evidence="6" type="ORF">Pcinc_016178</name>
</gene>
<organism evidence="7 8">
    <name type="scientific">Petrolisthes cinctipes</name>
    <name type="common">Flat porcelain crab</name>
    <dbReference type="NCBI Taxonomy" id="88211"/>
    <lineage>
        <taxon>Eukaryota</taxon>
        <taxon>Metazoa</taxon>
        <taxon>Ecdysozoa</taxon>
        <taxon>Arthropoda</taxon>
        <taxon>Crustacea</taxon>
        <taxon>Multicrustacea</taxon>
        <taxon>Malacostraca</taxon>
        <taxon>Eumalacostraca</taxon>
        <taxon>Eucarida</taxon>
        <taxon>Decapoda</taxon>
        <taxon>Pleocyemata</taxon>
        <taxon>Anomura</taxon>
        <taxon>Galatheoidea</taxon>
        <taxon>Porcellanidae</taxon>
        <taxon>Petrolisthes</taxon>
    </lineage>
</organism>
<evidence type="ECO:0000256" key="5">
    <source>
        <dbReference type="SAM" id="MobiDB-lite"/>
    </source>
</evidence>
<dbReference type="EMBL" id="JAWQEG010000310">
    <property type="protein sequence ID" value="KAK3891740.1"/>
    <property type="molecule type" value="Genomic_DNA"/>
</dbReference>
<evidence type="ECO:0000256" key="4">
    <source>
        <dbReference type="HAMAP-Rule" id="MF_03009"/>
    </source>
</evidence>
<evidence type="ECO:0000256" key="1">
    <source>
        <dbReference type="ARBA" id="ARBA00022490"/>
    </source>
</evidence>
<dbReference type="GO" id="GO:0001732">
    <property type="term" value="P:formation of cytoplasmic translation initiation complex"/>
    <property type="evidence" value="ECO:0007669"/>
    <property type="project" value="UniProtKB-UniRule"/>
</dbReference>
<comment type="subunit">
    <text evidence="4">Component of the eukaryotic translation initiation factor 3 (eIF-3) complex.</text>
</comment>
<dbReference type="EMBL" id="JAWQEG010001475">
    <property type="protein sequence ID" value="KAK3879232.1"/>
    <property type="molecule type" value="Genomic_DNA"/>
</dbReference>
<dbReference type="Pfam" id="PF08597">
    <property type="entry name" value="eIF3_subunit"/>
    <property type="match status" value="1"/>
</dbReference>
<sequence>MSDVSWDADDYEPPAAALQRQTDKWEGEDEEEEIKDNWDDEEEDKEKPATDTGTVPIKKKKKKLSDVIAEKEAKQLEALERKRKEAEEAANSETTEGKLEEKLRLQKIQEDADFQLATDLVGTGSSSVNEEEIKLLDDIDLSTEEALQTFKKSLIAKIRSSDRLERKPFYLNFVEDLIRELCLNLDAEEVKRMSAVLNTLYNEKIRASKPKGKKKSGGKAKLNLGQGAIADDIGNDFGGYNEYDDFI</sequence>
<dbReference type="PANTHER" id="PTHR21681:SF0">
    <property type="entry name" value="EUKARYOTIC TRANSLATION INITIATION FACTOR 3 SUBUNIT J"/>
    <property type="match status" value="1"/>
</dbReference>
<accession>A0AAE1GH04</accession>
<dbReference type="AlphaFoldDB" id="A0AAE1GH04"/>
<evidence type="ECO:0000313" key="6">
    <source>
        <dbReference type="EMBL" id="KAK3879232.1"/>
    </source>
</evidence>
<dbReference type="InterPro" id="IPR013906">
    <property type="entry name" value="eIF3j"/>
</dbReference>
<keyword evidence="1 4" id="KW-0963">Cytoplasm</keyword>
<feature type="region of interest" description="Disordered" evidence="5">
    <location>
        <begin position="1"/>
        <end position="65"/>
    </location>
</feature>
<dbReference type="HAMAP" id="MF_03009">
    <property type="entry name" value="eIF3j"/>
    <property type="match status" value="1"/>
</dbReference>
<evidence type="ECO:0000313" key="7">
    <source>
        <dbReference type="EMBL" id="KAK3891740.1"/>
    </source>
</evidence>
<dbReference type="GO" id="GO:0033290">
    <property type="term" value="C:eukaryotic 48S preinitiation complex"/>
    <property type="evidence" value="ECO:0007669"/>
    <property type="project" value="UniProtKB-UniRule"/>
</dbReference>
<dbReference type="PANTHER" id="PTHR21681">
    <property type="entry name" value="EUKARYOTIC TRANSLATION INITIATION FACTOR 3 SUBUNIT J"/>
    <property type="match status" value="1"/>
</dbReference>
<name>A0AAE1GH04_PETCI</name>